<evidence type="ECO:0000313" key="7">
    <source>
        <dbReference type="EMBL" id="CDO72682.1"/>
    </source>
</evidence>
<accession>A0A060SDV8</accession>
<dbReference type="Pfam" id="PF01613">
    <property type="entry name" value="Flavin_Reduct"/>
    <property type="match status" value="1"/>
</dbReference>
<dbReference type="GO" id="GO:0010181">
    <property type="term" value="F:FMN binding"/>
    <property type="evidence" value="ECO:0007669"/>
    <property type="project" value="InterPro"/>
</dbReference>
<evidence type="ECO:0000256" key="3">
    <source>
        <dbReference type="ARBA" id="ARBA00022643"/>
    </source>
</evidence>
<dbReference type="OrthoDB" id="298012at2759"/>
<keyword evidence="2" id="KW-0285">Flavoprotein</keyword>
<dbReference type="PANTHER" id="PTHR33798">
    <property type="entry name" value="FLAVOPROTEIN OXYGENASE"/>
    <property type="match status" value="1"/>
</dbReference>
<feature type="compositionally biased region" description="Polar residues" evidence="5">
    <location>
        <begin position="1"/>
        <end position="13"/>
    </location>
</feature>
<feature type="region of interest" description="Disordered" evidence="5">
    <location>
        <begin position="1"/>
        <end position="34"/>
    </location>
</feature>
<name>A0A060SDV8_PYCCI</name>
<evidence type="ECO:0000256" key="4">
    <source>
        <dbReference type="ARBA" id="ARBA00038054"/>
    </source>
</evidence>
<evidence type="ECO:0000256" key="5">
    <source>
        <dbReference type="SAM" id="MobiDB-lite"/>
    </source>
</evidence>
<comment type="caution">
    <text evidence="7">The sequence shown here is derived from an EMBL/GenBank/DDBJ whole genome shotgun (WGS) entry which is preliminary data.</text>
</comment>
<feature type="domain" description="Flavin reductase like" evidence="6">
    <location>
        <begin position="108"/>
        <end position="266"/>
    </location>
</feature>
<evidence type="ECO:0000313" key="8">
    <source>
        <dbReference type="Proteomes" id="UP000029665"/>
    </source>
</evidence>
<protein>
    <recommendedName>
        <fullName evidence="6">Flavin reductase like domain-containing protein</fullName>
    </recommendedName>
</protein>
<dbReference type="EMBL" id="CCBP010000115">
    <property type="protein sequence ID" value="CDO72682.1"/>
    <property type="molecule type" value="Genomic_DNA"/>
</dbReference>
<keyword evidence="3" id="KW-0288">FMN</keyword>
<reference evidence="7" key="1">
    <citation type="submission" date="2014-01" db="EMBL/GenBank/DDBJ databases">
        <title>The genome of the white-rot fungus Pycnoporus cinnabarinus: a basidiomycete model with a versatile arsenal for lignocellulosic biomass breakdown.</title>
        <authorList>
            <person name="Levasseur A."/>
            <person name="Lomascolo A."/>
            <person name="Ruiz-Duenas F.J."/>
            <person name="Uzan E."/>
            <person name="Piumi F."/>
            <person name="Kues U."/>
            <person name="Ram A.F.J."/>
            <person name="Murat C."/>
            <person name="Haon M."/>
            <person name="Benoit I."/>
            <person name="Arfi Y."/>
            <person name="Chevret D."/>
            <person name="Drula E."/>
            <person name="Kwon M.J."/>
            <person name="Gouret P."/>
            <person name="Lesage-Meessen L."/>
            <person name="Lombard V."/>
            <person name="Mariette J."/>
            <person name="Noirot C."/>
            <person name="Park J."/>
            <person name="Patyshakuliyeva A."/>
            <person name="Wieneger R.A.B."/>
            <person name="Wosten H.A.B."/>
            <person name="Martin F."/>
            <person name="Coutinho P.M."/>
            <person name="de Vries R."/>
            <person name="Martinez A.T."/>
            <person name="Klopp C."/>
            <person name="Pontarotti P."/>
            <person name="Henrissat B."/>
            <person name="Record E."/>
        </authorList>
    </citation>
    <scope>NUCLEOTIDE SEQUENCE [LARGE SCALE GENOMIC DNA]</scope>
    <source>
        <strain evidence="7">BRFM137</strain>
    </source>
</reference>
<comment type="cofactor">
    <cofactor evidence="1">
        <name>FMN</name>
        <dbReference type="ChEBI" id="CHEBI:58210"/>
    </cofactor>
</comment>
<dbReference type="OMA" id="MECELYA"/>
<keyword evidence="8" id="KW-1185">Reference proteome</keyword>
<dbReference type="SMART" id="SM00903">
    <property type="entry name" value="Flavin_Reduct"/>
    <property type="match status" value="1"/>
</dbReference>
<dbReference type="HOGENOM" id="CLU_059021_3_0_1"/>
<evidence type="ECO:0000256" key="1">
    <source>
        <dbReference type="ARBA" id="ARBA00001917"/>
    </source>
</evidence>
<dbReference type="Proteomes" id="UP000029665">
    <property type="component" value="Unassembled WGS sequence"/>
</dbReference>
<organism evidence="7 8">
    <name type="scientific">Pycnoporus cinnabarinus</name>
    <name type="common">Cinnabar-red polypore</name>
    <name type="synonym">Trametes cinnabarina</name>
    <dbReference type="NCBI Taxonomy" id="5643"/>
    <lineage>
        <taxon>Eukaryota</taxon>
        <taxon>Fungi</taxon>
        <taxon>Dikarya</taxon>
        <taxon>Basidiomycota</taxon>
        <taxon>Agaricomycotina</taxon>
        <taxon>Agaricomycetes</taxon>
        <taxon>Polyporales</taxon>
        <taxon>Polyporaceae</taxon>
        <taxon>Trametes</taxon>
    </lineage>
</organism>
<comment type="similarity">
    <text evidence="4">Belongs to the flavoredoxin family.</text>
</comment>
<dbReference type="AlphaFoldDB" id="A0A060SDV8"/>
<evidence type="ECO:0000256" key="2">
    <source>
        <dbReference type="ARBA" id="ARBA00022630"/>
    </source>
</evidence>
<dbReference type="InterPro" id="IPR012349">
    <property type="entry name" value="Split_barrel_FMN-bd"/>
</dbReference>
<dbReference type="PANTHER" id="PTHR33798:SF5">
    <property type="entry name" value="FLAVIN REDUCTASE LIKE DOMAIN-CONTAINING PROTEIN"/>
    <property type="match status" value="1"/>
</dbReference>
<dbReference type="Gene3D" id="2.30.110.10">
    <property type="entry name" value="Electron Transport, Fmn-binding Protein, Chain A"/>
    <property type="match status" value="1"/>
</dbReference>
<evidence type="ECO:0000259" key="6">
    <source>
        <dbReference type="SMART" id="SM00903"/>
    </source>
</evidence>
<gene>
    <name evidence="7" type="ORF">BN946_scf184985.g102</name>
</gene>
<dbReference type="STRING" id="5643.A0A060SDV8"/>
<dbReference type="SUPFAM" id="SSF50475">
    <property type="entry name" value="FMN-binding split barrel"/>
    <property type="match status" value="1"/>
</dbReference>
<sequence>MPTLSRIASSAIRQLSYRKPPAPKNLASKRQQQGLQTFTRRSMSNTAPVEAPGALPAFKRDVTPQWTESPNPTFSYGQKVDTTTEGKQWLEGEKDGWKIIDAASEEPSGIVPRPIAFVSSVSEQGVENLAPFSWFNQVTHNPPLISVSCAANAEGGLKDTAGNIKATKGFTVNIISEPFVENANYTSLDAPADVSEWPLSGLTKEPSLHVKAARVKESAFSMECELFQAVDIIHPSTKKHTATLILGLVKCIHVRRDVLNERGVVDYTKLKPVGRLGDITYARVGDGFRIPRPAWKLEGEKITEFLKGLEDGKRNSSAM</sequence>
<dbReference type="InterPro" id="IPR002563">
    <property type="entry name" value="Flavin_Rdtase-like_dom"/>
</dbReference>
<proteinExistence type="inferred from homology"/>